<feature type="transmembrane region" description="Helical" evidence="1">
    <location>
        <begin position="235"/>
        <end position="255"/>
    </location>
</feature>
<accession>A0A7J9UX40</accession>
<dbReference type="OrthoDB" id="3822725at2"/>
<dbReference type="AlphaFoldDB" id="A0A7J9UX40"/>
<keyword evidence="1" id="KW-0812">Transmembrane</keyword>
<name>A0A7J9UX40_9MICO</name>
<feature type="transmembrane region" description="Helical" evidence="1">
    <location>
        <begin position="190"/>
        <end position="210"/>
    </location>
</feature>
<feature type="transmembrane region" description="Helical" evidence="1">
    <location>
        <begin position="160"/>
        <end position="183"/>
    </location>
</feature>
<keyword evidence="1" id="KW-0472">Membrane</keyword>
<feature type="transmembrane region" description="Helical" evidence="1">
    <location>
        <begin position="74"/>
        <end position="96"/>
    </location>
</feature>
<keyword evidence="3" id="KW-1185">Reference proteome</keyword>
<reference evidence="2 3" key="1">
    <citation type="submission" date="2019-10" db="EMBL/GenBank/DDBJ databases">
        <title>Georgenia wutianyii sp. nov. and Georgenia yuyongxinii sp. nov. isolated from plateau pika (Ochotona curzoniae) in the Qinghai-Tibet plateau of China.</title>
        <authorList>
            <person name="Tian Z."/>
        </authorList>
    </citation>
    <scope>NUCLEOTIDE SEQUENCE [LARGE SCALE GENOMIC DNA]</scope>
    <source>
        <strain evidence="2 3">JCM 15130</strain>
    </source>
</reference>
<proteinExistence type="predicted"/>
<comment type="caution">
    <text evidence="2">The sequence shown here is derived from an EMBL/GenBank/DDBJ whole genome shotgun (WGS) entry which is preliminary data.</text>
</comment>
<dbReference type="RefSeq" id="WP_152231612.1">
    <property type="nucleotide sequence ID" value="NZ_BAAAOT010000009.1"/>
</dbReference>
<gene>
    <name evidence="2" type="ORF">GB882_09660</name>
</gene>
<sequence>MTTPIETATPPAPASPGPRPVPFLRLVAVELRKQTDTRAGRWLLAVVVLLSAGLIAVHLVVAEPADLTWQELSLTASFGQVLLLPLLGIMAATAEWSQRTALTTFVLEPRRTRVHVAKLAAAGALGVVVTAAAAAVGAVANVLGMFWRDGAGDWTLDAGATAGSAVAFLLLVAQGVAFGLALLNTPAAIVAYLALPTAWSVLGLLVPRLTEPAQWLDMNMALLPLMGGELTGPQAARLATSVAVWVALPLAVGLWRTARREVS</sequence>
<dbReference type="EMBL" id="WHPD01002082">
    <property type="protein sequence ID" value="MPV88933.1"/>
    <property type="molecule type" value="Genomic_DNA"/>
</dbReference>
<protein>
    <submittedName>
        <fullName evidence="2">ABC transporter permease</fullName>
    </submittedName>
</protein>
<organism evidence="2 3">
    <name type="scientific">Georgenia ruanii</name>
    <dbReference type="NCBI Taxonomy" id="348442"/>
    <lineage>
        <taxon>Bacteria</taxon>
        <taxon>Bacillati</taxon>
        <taxon>Actinomycetota</taxon>
        <taxon>Actinomycetes</taxon>
        <taxon>Micrococcales</taxon>
        <taxon>Bogoriellaceae</taxon>
        <taxon>Georgenia</taxon>
    </lineage>
</organism>
<keyword evidence="1" id="KW-1133">Transmembrane helix</keyword>
<feature type="transmembrane region" description="Helical" evidence="1">
    <location>
        <begin position="116"/>
        <end position="140"/>
    </location>
</feature>
<feature type="transmembrane region" description="Helical" evidence="1">
    <location>
        <begin position="42"/>
        <end position="62"/>
    </location>
</feature>
<evidence type="ECO:0000256" key="1">
    <source>
        <dbReference type="SAM" id="Phobius"/>
    </source>
</evidence>
<evidence type="ECO:0000313" key="3">
    <source>
        <dbReference type="Proteomes" id="UP000429644"/>
    </source>
</evidence>
<dbReference type="Proteomes" id="UP000429644">
    <property type="component" value="Unassembled WGS sequence"/>
</dbReference>
<evidence type="ECO:0000313" key="2">
    <source>
        <dbReference type="EMBL" id="MPV88933.1"/>
    </source>
</evidence>